<dbReference type="Gene3D" id="1.10.150.240">
    <property type="entry name" value="Putative phosphatase, domain 2"/>
    <property type="match status" value="1"/>
</dbReference>
<keyword evidence="11" id="KW-1185">Reference proteome</keyword>
<dbReference type="EMBL" id="FXTY01000002">
    <property type="protein sequence ID" value="SMP13092.1"/>
    <property type="molecule type" value="Genomic_DNA"/>
</dbReference>
<proteinExistence type="inferred from homology"/>
<comment type="cofactor">
    <cofactor evidence="2">
        <name>Mg(2+)</name>
        <dbReference type="ChEBI" id="CHEBI:18420"/>
    </cofactor>
</comment>
<evidence type="ECO:0000256" key="5">
    <source>
        <dbReference type="ARBA" id="ARBA00013078"/>
    </source>
</evidence>
<comment type="pathway">
    <text evidence="3">Organic acid metabolism; glycolate biosynthesis; glycolate from 2-phosphoglycolate: step 1/1.</text>
</comment>
<dbReference type="InterPro" id="IPR050155">
    <property type="entry name" value="HAD-like_hydrolase_sf"/>
</dbReference>
<evidence type="ECO:0000256" key="2">
    <source>
        <dbReference type="ARBA" id="ARBA00001946"/>
    </source>
</evidence>
<dbReference type="InterPro" id="IPR037512">
    <property type="entry name" value="PGPase_prok"/>
</dbReference>
<evidence type="ECO:0000256" key="6">
    <source>
        <dbReference type="ARBA" id="ARBA00022723"/>
    </source>
</evidence>
<dbReference type="RefSeq" id="WP_283425169.1">
    <property type="nucleotide sequence ID" value="NZ_FXTY01000002.1"/>
</dbReference>
<evidence type="ECO:0000256" key="9">
    <source>
        <dbReference type="ARBA" id="ARBA00023277"/>
    </source>
</evidence>
<dbReference type="NCBIfam" id="TIGR01449">
    <property type="entry name" value="PGP_bact"/>
    <property type="match status" value="1"/>
</dbReference>
<evidence type="ECO:0000256" key="1">
    <source>
        <dbReference type="ARBA" id="ARBA00000830"/>
    </source>
</evidence>
<dbReference type="SFLD" id="SFLDG01135">
    <property type="entry name" value="C1.5.6:_HAD__Beta-PGM__Phospha"/>
    <property type="match status" value="1"/>
</dbReference>
<organism evidence="10 11">
    <name type="scientific">Shimia sagamensis</name>
    <dbReference type="NCBI Taxonomy" id="1566352"/>
    <lineage>
        <taxon>Bacteria</taxon>
        <taxon>Pseudomonadati</taxon>
        <taxon>Pseudomonadota</taxon>
        <taxon>Alphaproteobacteria</taxon>
        <taxon>Rhodobacterales</taxon>
        <taxon>Roseobacteraceae</taxon>
    </lineage>
</organism>
<dbReference type="InterPro" id="IPR041492">
    <property type="entry name" value="HAD_2"/>
</dbReference>
<dbReference type="PANTHER" id="PTHR43434">
    <property type="entry name" value="PHOSPHOGLYCOLATE PHOSPHATASE"/>
    <property type="match status" value="1"/>
</dbReference>
<dbReference type="InterPro" id="IPR023214">
    <property type="entry name" value="HAD_sf"/>
</dbReference>
<keyword evidence="9" id="KW-0119">Carbohydrate metabolism</keyword>
<dbReference type="InterPro" id="IPR036412">
    <property type="entry name" value="HAD-like_sf"/>
</dbReference>
<dbReference type="PRINTS" id="PR00413">
    <property type="entry name" value="HADHALOGNASE"/>
</dbReference>
<protein>
    <recommendedName>
        <fullName evidence="5">phosphoglycolate phosphatase</fullName>
        <ecNumber evidence="5">3.1.3.18</ecNumber>
    </recommendedName>
</protein>
<dbReference type="PANTHER" id="PTHR43434:SF1">
    <property type="entry name" value="PHOSPHOGLYCOLATE PHOSPHATASE"/>
    <property type="match status" value="1"/>
</dbReference>
<dbReference type="Proteomes" id="UP001157961">
    <property type="component" value="Unassembled WGS sequence"/>
</dbReference>
<dbReference type="Gene3D" id="3.40.50.1000">
    <property type="entry name" value="HAD superfamily/HAD-like"/>
    <property type="match status" value="1"/>
</dbReference>
<keyword evidence="6" id="KW-0479">Metal-binding</keyword>
<evidence type="ECO:0000313" key="10">
    <source>
        <dbReference type="EMBL" id="SMP13092.1"/>
    </source>
</evidence>
<dbReference type="SUPFAM" id="SSF56784">
    <property type="entry name" value="HAD-like"/>
    <property type="match status" value="1"/>
</dbReference>
<comment type="caution">
    <text evidence="10">The sequence shown here is derived from an EMBL/GenBank/DDBJ whole genome shotgun (WGS) entry which is preliminary data.</text>
</comment>
<dbReference type="Pfam" id="PF13419">
    <property type="entry name" value="HAD_2"/>
    <property type="match status" value="1"/>
</dbReference>
<keyword evidence="7" id="KW-0378">Hydrolase</keyword>
<dbReference type="EC" id="3.1.3.18" evidence="5"/>
<comment type="catalytic activity">
    <reaction evidence="1">
        <text>2-phosphoglycolate + H2O = glycolate + phosphate</text>
        <dbReference type="Rhea" id="RHEA:14369"/>
        <dbReference type="ChEBI" id="CHEBI:15377"/>
        <dbReference type="ChEBI" id="CHEBI:29805"/>
        <dbReference type="ChEBI" id="CHEBI:43474"/>
        <dbReference type="ChEBI" id="CHEBI:58033"/>
        <dbReference type="EC" id="3.1.3.18"/>
    </reaction>
</comment>
<gene>
    <name evidence="10" type="ORF">SAMN06265373_102430</name>
</gene>
<keyword evidence="8" id="KW-0460">Magnesium</keyword>
<comment type="similarity">
    <text evidence="4">Belongs to the HAD-like hydrolase superfamily. CbbY/CbbZ/Gph/YieH family.</text>
</comment>
<dbReference type="SFLD" id="SFLDS00003">
    <property type="entry name" value="Haloacid_Dehalogenase"/>
    <property type="match status" value="1"/>
</dbReference>
<evidence type="ECO:0000313" key="11">
    <source>
        <dbReference type="Proteomes" id="UP001157961"/>
    </source>
</evidence>
<accession>A0ABY1NM00</accession>
<dbReference type="InterPro" id="IPR006439">
    <property type="entry name" value="HAD-SF_hydro_IA"/>
</dbReference>
<name>A0ABY1NM00_9RHOB</name>
<evidence type="ECO:0000256" key="4">
    <source>
        <dbReference type="ARBA" id="ARBA00006171"/>
    </source>
</evidence>
<sequence>MQTVIFDLDGTLVDSAPDIRASVNKMLAEEGLPDLNLPTVISFVGNGLPTLVRRVMAHFSIEDSQFSRLNARVLAIYNASTYEHTVMYYGVREVLSILHAKGVRLGVCTNKPEEPARHVLDALDLTQYFDVVVGGDTFEKRKPDPLPLLKVIGETSLSDVLYVGDSEVDAETARRAGVTFALFTEGYRKSPVEDMPHDMRFSEWREFLSVVEAKKVE</sequence>
<dbReference type="SFLD" id="SFLDG01129">
    <property type="entry name" value="C1.5:_HAD__Beta-PGM__Phosphata"/>
    <property type="match status" value="1"/>
</dbReference>
<evidence type="ECO:0000256" key="3">
    <source>
        <dbReference type="ARBA" id="ARBA00004818"/>
    </source>
</evidence>
<dbReference type="NCBIfam" id="TIGR01549">
    <property type="entry name" value="HAD-SF-IA-v1"/>
    <property type="match status" value="1"/>
</dbReference>
<evidence type="ECO:0000256" key="7">
    <source>
        <dbReference type="ARBA" id="ARBA00022801"/>
    </source>
</evidence>
<reference evidence="10 11" key="1">
    <citation type="submission" date="2017-05" db="EMBL/GenBank/DDBJ databases">
        <authorList>
            <person name="Varghese N."/>
            <person name="Submissions S."/>
        </authorList>
    </citation>
    <scope>NUCLEOTIDE SEQUENCE [LARGE SCALE GENOMIC DNA]</scope>
    <source>
        <strain evidence="10 11">DSM 29734</strain>
    </source>
</reference>
<evidence type="ECO:0000256" key="8">
    <source>
        <dbReference type="ARBA" id="ARBA00022842"/>
    </source>
</evidence>
<dbReference type="InterPro" id="IPR023198">
    <property type="entry name" value="PGP-like_dom2"/>
</dbReference>